<feature type="compositionally biased region" description="Polar residues" evidence="8">
    <location>
        <begin position="148"/>
        <end position="161"/>
    </location>
</feature>
<evidence type="ECO:0000313" key="10">
    <source>
        <dbReference type="EMBL" id="KAI7808065.1"/>
    </source>
</evidence>
<feature type="compositionally biased region" description="Basic and acidic residues" evidence="8">
    <location>
        <begin position="104"/>
        <end position="113"/>
    </location>
</feature>
<gene>
    <name evidence="10" type="ORF">IRJ41_015567</name>
</gene>
<evidence type="ECO:0000256" key="4">
    <source>
        <dbReference type="ARBA" id="ARBA00022737"/>
    </source>
</evidence>
<feature type="compositionally biased region" description="Basic and acidic residues" evidence="8">
    <location>
        <begin position="68"/>
        <end position="80"/>
    </location>
</feature>
<evidence type="ECO:0000256" key="6">
    <source>
        <dbReference type="ARBA" id="ARBA00022833"/>
    </source>
</evidence>
<feature type="region of interest" description="Disordered" evidence="8">
    <location>
        <begin position="1"/>
        <end position="129"/>
    </location>
</feature>
<dbReference type="InterPro" id="IPR027417">
    <property type="entry name" value="P-loop_NTPase"/>
</dbReference>
<feature type="region of interest" description="Disordered" evidence="8">
    <location>
        <begin position="147"/>
        <end position="178"/>
    </location>
</feature>
<evidence type="ECO:0000256" key="2">
    <source>
        <dbReference type="ARBA" id="ARBA00022490"/>
    </source>
</evidence>
<feature type="compositionally biased region" description="Low complexity" evidence="8">
    <location>
        <begin position="117"/>
        <end position="129"/>
    </location>
</feature>
<feature type="domain" description="RZ-type" evidence="9">
    <location>
        <begin position="1852"/>
        <end position="1926"/>
    </location>
</feature>
<dbReference type="Proteomes" id="UP001059041">
    <property type="component" value="Linkage Group LG7"/>
</dbReference>
<dbReference type="CDD" id="cd18808">
    <property type="entry name" value="SF1_C_Upf1"/>
    <property type="match status" value="1"/>
</dbReference>
<sequence length="1941" mass="220044">MFNSSRGGQQTGRGGVQQRRDASRTGRRQENGSSNRGGGRGDGGGRGGGRGDVGGRGDGCGGRGRGGGRRDGSRSQRGGEDSGTANSGMGGEQGGRSRSRGGRGRGDRREHMSGHHQGATTRNTRTATTGNQQSLFPFLFQDPRNALDRSNQQASGSTSEPQRGRGGHERGRDGAPEVRRIGFKTFEGLLDKEPSEVAISLSSSLGLKNLLDDRSMGNNLIQLVCQVLCKAFQARNDRKIVLHLANVVKSSAFFRNILPYYVTGIMSENFPARRQEYPQHLNNIISLLADVLNMFPYSSVQSVSMLVALLKPAVNQLRASGVDIPNSIDEGLERVQGLVDHLQEKSREGTLRSDKYSFLGDNEDAPPGEEDYKTMSIYPTLEEFHLDHNPFLRPNIITQSFPSARIYLDTHFRLLREDFVRPLREGIRELLRSQRNENIGAVPLKNRRFDDIRIYKDTRMVVPLCTSTGIAYTVQFDPRPLQFVRWENSKRLLYGSLVCLSMDNFETFLFAAVNNRDPKLLKEGKVDLCFSADSRPSLARVEPSHSFLMVETTAYFEAYRYVLEGLQEQDENELPFQRYIVECSTEVYPPAYLRMEGRKYDLSSIMAEGQDKIAPFNPLIPEAWPDEEKMGLDESQLRALNLALTHELTIIQGPPGTGKTYVGLKIAQALLDNHQAWSCGRPMLVVCYTNHALDQFLEGIHGFLKEGIVRVGGRSNSEVLKRFALRELTRAANFRKNLPSHLRRAHHEIYTQMKDAEGLLKRQSAQLKCILSGVLKEDFLLKYISPHHWETLSLQPTWDGFERKKSSFITEWLGLGFSTFQQIPQRNGGAEAADSDEMQEEEELLDIDEQADLIQAERILVDAEHQEGDGRKNQRKNDTEVDAMAELMLSMSVNDTENSETAADDEGFQFQKHQKKKMKQTVKHELMKSSVMSEEEEKRETNVWNFCLKDRWRLYRLWVLRYRIDLRTKALQAEQTYQEAAERLNEIRLREDLCVLQEARVIGMTTTGAAKYRQALQDLKPRLVVVEEAAEVMEAHTITTLSQACQHLILIGDHQQLRPSATVYDLARNFNLEVSMFERLIRVGFPFERLNYQHRMRPCIARLLTPHIYAELENHPSVLEYENIKGILTNLFFVDHRQLEEEIKDGRSHQNPHEARFVVALCRYLLCQEYKPSQITILTTYTGQLYCLRRHMTALQFSGVKVHVVDKYQGEENDIVILSLVRSNLEKRVGFLNIPNRVCVALSRAKMALYCIGNMDMLASVPLWSNILHTLRESGQVGRALTLSCLNHPDKQTQVACDEDFKSAPEGGCDQPCQYRLDCGHVCTRMCHPYDAEHKKYQCNKNCTKVLCELGHPCPRRCYQDCGKCQVPIEKMIPSCLHMQKVPCHKDPATYVCQEPCQKTLTCGHPCKAKCGESCTTRCMVKVPMELKCGHTQKEPCFISRDLKMEPQCRTKCGNILKCGHPCPGTCHECYQGRLHKGCAHKCQRIIVCSHECREPCVRDCPPCSFPCENRCVHSICKKVCGFPCTPCKEPCAWQCPHHRCTKLCHEPCDRPPCSVPCNKTLPCGHGCIGLCGDLCPDKCRVCHADEVTEIFFGTEDEPDSCFIQLEDCNHLFESTGMDRYMNLDEDQEANLDQRAIKLKNCPRCRTPIRRNLRYGTHINRSLAAIEMVKEKINGIPAVIRKQQDDLSLQLVEKTHLIQYLPVEYALVSKWLDMTDLSLQRLWELENLMTFLEKFGKLIKMQKECSSPDNSDMFSKRIGEGLKFLLHPNQRFSNQQVSDLEREFRRLSHLAELNVRCQMTRFKVLGVGLNTEIRQLREILEDTLPFSEGLELTVKRMFVEIDPRLPRSGLGITDDERVMIVKAIGLNKGHWYKCPNGHVYAIGDCGGAMVQSTCPECKVTIGGANHALAQGNALASEMDGADYAAWSDTANMANFDLQNLM</sequence>
<dbReference type="EMBL" id="JAFHDT010000007">
    <property type="protein sequence ID" value="KAI7808065.1"/>
    <property type="molecule type" value="Genomic_DNA"/>
</dbReference>
<dbReference type="GO" id="GO:0005737">
    <property type="term" value="C:cytoplasm"/>
    <property type="evidence" value="ECO:0007669"/>
    <property type="project" value="UniProtKB-SubCell"/>
</dbReference>
<evidence type="ECO:0000256" key="8">
    <source>
        <dbReference type="SAM" id="MobiDB-lite"/>
    </source>
</evidence>
<evidence type="ECO:0000256" key="7">
    <source>
        <dbReference type="ARBA" id="ARBA00022859"/>
    </source>
</evidence>
<keyword evidence="3" id="KW-0479">Metal-binding</keyword>
<evidence type="ECO:0000256" key="1">
    <source>
        <dbReference type="ARBA" id="ARBA00004496"/>
    </source>
</evidence>
<keyword evidence="7" id="KW-0391">Immunity</keyword>
<keyword evidence="6" id="KW-0862">Zinc</keyword>
<dbReference type="GO" id="GO:0031048">
    <property type="term" value="P:regulatory ncRNA-mediated heterochromatin formation"/>
    <property type="evidence" value="ECO:0007669"/>
    <property type="project" value="TreeGrafter"/>
</dbReference>
<feature type="compositionally biased region" description="Basic and acidic residues" evidence="8">
    <location>
        <begin position="162"/>
        <end position="178"/>
    </location>
</feature>
<dbReference type="GO" id="GO:0004386">
    <property type="term" value="F:helicase activity"/>
    <property type="evidence" value="ECO:0007669"/>
    <property type="project" value="InterPro"/>
</dbReference>
<dbReference type="GO" id="GO:0008270">
    <property type="term" value="F:zinc ion binding"/>
    <property type="evidence" value="ECO:0007669"/>
    <property type="project" value="UniProtKB-KW"/>
</dbReference>
<dbReference type="InterPro" id="IPR057373">
    <property type="entry name" value="ZNFX1"/>
</dbReference>
<comment type="subcellular location">
    <subcellularLocation>
        <location evidence="1">Cytoplasm</location>
    </subcellularLocation>
</comment>
<dbReference type="CDD" id="cd06008">
    <property type="entry name" value="NF-X1-zinc-finger"/>
    <property type="match status" value="1"/>
</dbReference>
<dbReference type="OrthoDB" id="2423195at2759"/>
<dbReference type="InterPro" id="IPR000967">
    <property type="entry name" value="Znf_NFX1"/>
</dbReference>
<dbReference type="CDD" id="cd17936">
    <property type="entry name" value="EEXXEc_NFX1"/>
    <property type="match status" value="1"/>
</dbReference>
<dbReference type="InterPro" id="IPR041679">
    <property type="entry name" value="DNA2/NAM7-like_C"/>
</dbReference>
<dbReference type="Pfam" id="PF25396">
    <property type="entry name" value="ZNFX1"/>
    <property type="match status" value="1"/>
</dbReference>
<dbReference type="GO" id="GO:0002376">
    <property type="term" value="P:immune system process"/>
    <property type="evidence" value="ECO:0007669"/>
    <property type="project" value="UniProtKB-KW"/>
</dbReference>
<dbReference type="FunFam" id="3.40.50.300:FF:000742">
    <property type="entry name" value="NFX1-type zinc finger-containing protein 1"/>
    <property type="match status" value="1"/>
</dbReference>
<evidence type="ECO:0000256" key="5">
    <source>
        <dbReference type="ARBA" id="ARBA00022771"/>
    </source>
</evidence>
<dbReference type="InterPro" id="IPR041677">
    <property type="entry name" value="DNA2/NAM7_AAA_11"/>
</dbReference>
<dbReference type="SMART" id="SM00438">
    <property type="entry name" value="ZnF_NFX"/>
    <property type="match status" value="6"/>
</dbReference>
<dbReference type="Pfam" id="PF20173">
    <property type="entry name" value="ZnF_RZ-type"/>
    <property type="match status" value="1"/>
</dbReference>
<feature type="compositionally biased region" description="Gly residues" evidence="8">
    <location>
        <begin position="35"/>
        <end position="65"/>
    </location>
</feature>
<proteinExistence type="predicted"/>
<accession>A0A9W7WT05</accession>
<dbReference type="InterPro" id="IPR047187">
    <property type="entry name" value="SF1_C_Upf1"/>
</dbReference>
<evidence type="ECO:0000259" key="9">
    <source>
        <dbReference type="PROSITE" id="PS51981"/>
    </source>
</evidence>
<dbReference type="SUPFAM" id="SSF52540">
    <property type="entry name" value="P-loop containing nucleoside triphosphate hydrolases"/>
    <property type="match status" value="1"/>
</dbReference>
<keyword evidence="4" id="KW-0677">Repeat</keyword>
<evidence type="ECO:0000256" key="3">
    <source>
        <dbReference type="ARBA" id="ARBA00022723"/>
    </source>
</evidence>
<keyword evidence="2" id="KW-0963">Cytoplasm</keyword>
<keyword evidence="5" id="KW-0863">Zinc-finger</keyword>
<dbReference type="Gene3D" id="3.40.50.300">
    <property type="entry name" value="P-loop containing nucleotide triphosphate hydrolases"/>
    <property type="match status" value="3"/>
</dbReference>
<name>A0A9W7WT05_TRIRA</name>
<organism evidence="10 11">
    <name type="scientific">Triplophysa rosa</name>
    <name type="common">Cave loach</name>
    <dbReference type="NCBI Taxonomy" id="992332"/>
    <lineage>
        <taxon>Eukaryota</taxon>
        <taxon>Metazoa</taxon>
        <taxon>Chordata</taxon>
        <taxon>Craniata</taxon>
        <taxon>Vertebrata</taxon>
        <taxon>Euteleostomi</taxon>
        <taxon>Actinopterygii</taxon>
        <taxon>Neopterygii</taxon>
        <taxon>Teleostei</taxon>
        <taxon>Ostariophysi</taxon>
        <taxon>Cypriniformes</taxon>
        <taxon>Nemacheilidae</taxon>
        <taxon>Triplophysa</taxon>
    </lineage>
</organism>
<reference evidence="10" key="1">
    <citation type="submission" date="2021-02" db="EMBL/GenBank/DDBJ databases">
        <title>Comparative genomics reveals that relaxation of natural selection precedes convergent phenotypic evolution of cavefish.</title>
        <authorList>
            <person name="Peng Z."/>
        </authorList>
    </citation>
    <scope>NUCLEOTIDE SEQUENCE</scope>
    <source>
        <tissue evidence="10">Muscle</tissue>
    </source>
</reference>
<dbReference type="Pfam" id="PF13086">
    <property type="entry name" value="AAA_11"/>
    <property type="match status" value="1"/>
</dbReference>
<dbReference type="Pfam" id="PF13087">
    <property type="entry name" value="AAA_12"/>
    <property type="match status" value="1"/>
</dbReference>
<dbReference type="FunFam" id="3.40.50.300:FF:001140">
    <property type="entry name" value="Zinc finger NFX1-type containing 1"/>
    <property type="match status" value="1"/>
</dbReference>
<dbReference type="InterPro" id="IPR045055">
    <property type="entry name" value="DNA2/NAM7-like"/>
</dbReference>
<comment type="caution">
    <text evidence="10">The sequence shown here is derived from an EMBL/GenBank/DDBJ whole genome shotgun (WGS) entry which is preliminary data.</text>
</comment>
<feature type="compositionally biased region" description="Basic and acidic residues" evidence="8">
    <location>
        <begin position="18"/>
        <end position="30"/>
    </location>
</feature>
<keyword evidence="11" id="KW-1185">Reference proteome</keyword>
<dbReference type="PANTHER" id="PTHR10887:SF341">
    <property type="entry name" value="NFX1-TYPE ZINC FINGER-CONTAINING PROTEIN 1"/>
    <property type="match status" value="1"/>
</dbReference>
<evidence type="ECO:0000313" key="11">
    <source>
        <dbReference type="Proteomes" id="UP001059041"/>
    </source>
</evidence>
<dbReference type="GO" id="GO:0031380">
    <property type="term" value="C:nuclear RNA-directed RNA polymerase complex"/>
    <property type="evidence" value="ECO:0007669"/>
    <property type="project" value="TreeGrafter"/>
</dbReference>
<dbReference type="PROSITE" id="PS51981">
    <property type="entry name" value="ZF_RZ"/>
    <property type="match status" value="1"/>
</dbReference>
<protein>
    <submittedName>
        <fullName evidence="10">NFX1-type zinc finger-containing protein 1</fullName>
    </submittedName>
</protein>
<dbReference type="PANTHER" id="PTHR10887">
    <property type="entry name" value="DNA2/NAM7 HELICASE FAMILY"/>
    <property type="match status" value="1"/>
</dbReference>
<dbReference type="InterPro" id="IPR046439">
    <property type="entry name" value="ZF_RZ_dom"/>
</dbReference>